<comment type="caution">
    <text evidence="1">The sequence shown here is derived from an EMBL/GenBank/DDBJ whole genome shotgun (WGS) entry which is preliminary data.</text>
</comment>
<evidence type="ECO:0000313" key="2">
    <source>
        <dbReference type="Proteomes" id="UP000625711"/>
    </source>
</evidence>
<dbReference type="Proteomes" id="UP000625711">
    <property type="component" value="Unassembled WGS sequence"/>
</dbReference>
<accession>A0A834I8Z1</accession>
<proteinExistence type="predicted"/>
<dbReference type="EMBL" id="JAACXV010010952">
    <property type="protein sequence ID" value="KAF7275254.1"/>
    <property type="molecule type" value="Genomic_DNA"/>
</dbReference>
<dbReference type="AlphaFoldDB" id="A0A834I8Z1"/>
<gene>
    <name evidence="1" type="ORF">GWI33_012037</name>
</gene>
<organism evidence="1 2">
    <name type="scientific">Rhynchophorus ferrugineus</name>
    <name type="common">Red palm weevil</name>
    <name type="synonym">Curculio ferrugineus</name>
    <dbReference type="NCBI Taxonomy" id="354439"/>
    <lineage>
        <taxon>Eukaryota</taxon>
        <taxon>Metazoa</taxon>
        <taxon>Ecdysozoa</taxon>
        <taxon>Arthropoda</taxon>
        <taxon>Hexapoda</taxon>
        <taxon>Insecta</taxon>
        <taxon>Pterygota</taxon>
        <taxon>Neoptera</taxon>
        <taxon>Endopterygota</taxon>
        <taxon>Coleoptera</taxon>
        <taxon>Polyphaga</taxon>
        <taxon>Cucujiformia</taxon>
        <taxon>Curculionidae</taxon>
        <taxon>Dryophthorinae</taxon>
        <taxon>Rhynchophorus</taxon>
    </lineage>
</organism>
<sequence>MHALLAATPPNGYVVGHGTLTTMQLFLGYPRHVLLLRCRRSDVACEFVLRSVPAPGGVSGSTSRFPSYSRDDLQMWIQWPPNIG</sequence>
<evidence type="ECO:0000313" key="1">
    <source>
        <dbReference type="EMBL" id="KAF7275254.1"/>
    </source>
</evidence>
<protein>
    <submittedName>
        <fullName evidence="1">Uncharacterized protein</fullName>
    </submittedName>
</protein>
<reference evidence="1" key="1">
    <citation type="submission" date="2020-08" db="EMBL/GenBank/DDBJ databases">
        <title>Genome sequencing and assembly of the red palm weevil Rhynchophorus ferrugineus.</title>
        <authorList>
            <person name="Dias G.B."/>
            <person name="Bergman C.M."/>
            <person name="Manee M."/>
        </authorList>
    </citation>
    <scope>NUCLEOTIDE SEQUENCE</scope>
    <source>
        <strain evidence="1">AA-2017</strain>
        <tissue evidence="1">Whole larva</tissue>
    </source>
</reference>
<name>A0A834I8Z1_RHYFE</name>
<keyword evidence="2" id="KW-1185">Reference proteome</keyword>